<evidence type="ECO:0000313" key="1">
    <source>
        <dbReference type="EMBL" id="MBD2699223.1"/>
    </source>
</evidence>
<evidence type="ECO:0000313" key="2">
    <source>
        <dbReference type="Proteomes" id="UP000598820"/>
    </source>
</evidence>
<protein>
    <submittedName>
        <fullName evidence="1">Uncharacterized protein</fullName>
    </submittedName>
</protein>
<dbReference type="EMBL" id="JACWZY010000001">
    <property type="protein sequence ID" value="MBD2699223.1"/>
    <property type="molecule type" value="Genomic_DNA"/>
</dbReference>
<name>A0A927APX1_9BACT</name>
<keyword evidence="2" id="KW-1185">Reference proteome</keyword>
<dbReference type="RefSeq" id="WP_190885083.1">
    <property type="nucleotide sequence ID" value="NZ_JACWZY010000001.1"/>
</dbReference>
<dbReference type="Proteomes" id="UP000598820">
    <property type="component" value="Unassembled WGS sequence"/>
</dbReference>
<proteinExistence type="predicted"/>
<sequence length="86" mass="10062">MNAKTLEQVYHQMCTRRDAISQHFLADQSLKSSDPTSYERYRKELRDINKRLRIIRQCIPANPILALDKAVFTKATTSFLQQVTTF</sequence>
<gene>
    <name evidence="1" type="ORF">IC229_01155</name>
</gene>
<reference evidence="1" key="1">
    <citation type="submission" date="2020-09" db="EMBL/GenBank/DDBJ databases">
        <authorList>
            <person name="Kim M.K."/>
        </authorList>
    </citation>
    <scope>NUCLEOTIDE SEQUENCE</scope>
    <source>
        <strain evidence="1">BT702</strain>
    </source>
</reference>
<dbReference type="AlphaFoldDB" id="A0A927APX1"/>
<comment type="caution">
    <text evidence="1">The sequence shown here is derived from an EMBL/GenBank/DDBJ whole genome shotgun (WGS) entry which is preliminary data.</text>
</comment>
<accession>A0A927APX1</accession>
<organism evidence="1 2">
    <name type="scientific">Spirosoma profusum</name>
    <dbReference type="NCBI Taxonomy" id="2771354"/>
    <lineage>
        <taxon>Bacteria</taxon>
        <taxon>Pseudomonadati</taxon>
        <taxon>Bacteroidota</taxon>
        <taxon>Cytophagia</taxon>
        <taxon>Cytophagales</taxon>
        <taxon>Cytophagaceae</taxon>
        <taxon>Spirosoma</taxon>
    </lineage>
</organism>